<keyword evidence="7 11" id="KW-0472">Membrane</keyword>
<feature type="compositionally biased region" description="Low complexity" evidence="10">
    <location>
        <begin position="1837"/>
        <end position="1854"/>
    </location>
</feature>
<dbReference type="Proteomes" id="UP000005203">
    <property type="component" value="Linkage group LG12"/>
</dbReference>
<evidence type="ECO:0000256" key="4">
    <source>
        <dbReference type="ARBA" id="ARBA00022737"/>
    </source>
</evidence>
<dbReference type="CTD" id="42006"/>
<feature type="domain" description="Cadherin" evidence="13">
    <location>
        <begin position="1446"/>
        <end position="1564"/>
    </location>
</feature>
<evidence type="ECO:0000313" key="15">
    <source>
        <dbReference type="Proteomes" id="UP000005203"/>
    </source>
</evidence>
<evidence type="ECO:0000256" key="5">
    <source>
        <dbReference type="ARBA" id="ARBA00022837"/>
    </source>
</evidence>
<evidence type="ECO:0000256" key="12">
    <source>
        <dbReference type="SAM" id="SignalP"/>
    </source>
</evidence>
<feature type="transmembrane region" description="Helical" evidence="11">
    <location>
        <begin position="1660"/>
        <end position="1683"/>
    </location>
</feature>
<dbReference type="RefSeq" id="XP_006558167.2">
    <property type="nucleotide sequence ID" value="XM_006558104.3"/>
</dbReference>
<dbReference type="GO" id="GO:0007156">
    <property type="term" value="P:homophilic cell adhesion via plasma membrane adhesion molecules"/>
    <property type="evidence" value="ECO:0007669"/>
    <property type="project" value="InterPro"/>
</dbReference>
<dbReference type="InterPro" id="IPR002126">
    <property type="entry name" value="Cadherin-like_dom"/>
</dbReference>
<evidence type="ECO:0000256" key="9">
    <source>
        <dbReference type="PROSITE-ProRule" id="PRU00043"/>
    </source>
</evidence>
<dbReference type="EnsemblMetazoa" id="XM_006558106">
    <property type="protein sequence ID" value="XP_006558169"/>
    <property type="gene ID" value="LOC413210"/>
</dbReference>
<evidence type="ECO:0000256" key="3">
    <source>
        <dbReference type="ARBA" id="ARBA00022729"/>
    </source>
</evidence>
<dbReference type="PROSITE" id="PS00232">
    <property type="entry name" value="CADHERIN_1"/>
    <property type="match status" value="7"/>
</dbReference>
<dbReference type="FunFam" id="2.60.40.60:FF:000033">
    <property type="entry name" value="FAT atypical cadherin 1"/>
    <property type="match status" value="1"/>
</dbReference>
<evidence type="ECO:0000256" key="1">
    <source>
        <dbReference type="ARBA" id="ARBA00004251"/>
    </source>
</evidence>
<dbReference type="GO" id="GO:0005886">
    <property type="term" value="C:plasma membrane"/>
    <property type="evidence" value="ECO:0007669"/>
    <property type="project" value="UniProtKB-SubCell"/>
</dbReference>
<organism evidence="14">
    <name type="scientific">Apis mellifera</name>
    <name type="common">Honeybee</name>
    <dbReference type="NCBI Taxonomy" id="7460"/>
    <lineage>
        <taxon>Eukaryota</taxon>
        <taxon>Metazoa</taxon>
        <taxon>Ecdysozoa</taxon>
        <taxon>Arthropoda</taxon>
        <taxon>Hexapoda</taxon>
        <taxon>Insecta</taxon>
        <taxon>Pterygota</taxon>
        <taxon>Neoptera</taxon>
        <taxon>Endopterygota</taxon>
        <taxon>Hymenoptera</taxon>
        <taxon>Apocrita</taxon>
        <taxon>Aculeata</taxon>
        <taxon>Apoidea</taxon>
        <taxon>Anthophila</taxon>
        <taxon>Apidae</taxon>
        <taxon>Apis</taxon>
    </lineage>
</organism>
<feature type="domain" description="Cadherin" evidence="13">
    <location>
        <begin position="602"/>
        <end position="713"/>
    </location>
</feature>
<evidence type="ECO:0000256" key="11">
    <source>
        <dbReference type="SAM" id="Phobius"/>
    </source>
</evidence>
<dbReference type="Pfam" id="PF00028">
    <property type="entry name" value="Cadherin"/>
    <property type="match status" value="10"/>
</dbReference>
<accession>A0A7M7GKE4</accession>
<evidence type="ECO:0000256" key="8">
    <source>
        <dbReference type="ARBA" id="ARBA00023180"/>
    </source>
</evidence>
<proteinExistence type="predicted"/>
<feature type="domain" description="Cadherin" evidence="13">
    <location>
        <begin position="971"/>
        <end position="1078"/>
    </location>
</feature>
<feature type="domain" description="Cadherin" evidence="13">
    <location>
        <begin position="147"/>
        <end position="256"/>
    </location>
</feature>
<dbReference type="InterPro" id="IPR050174">
    <property type="entry name" value="Protocadherin/Cadherin-CA"/>
</dbReference>
<comment type="subcellular location">
    <subcellularLocation>
        <location evidence="1">Cell membrane</location>
        <topology evidence="1">Single-pass type I membrane protein</topology>
    </subcellularLocation>
</comment>
<dbReference type="GO" id="GO:0005509">
    <property type="term" value="F:calcium ion binding"/>
    <property type="evidence" value="ECO:0007669"/>
    <property type="project" value="UniProtKB-UniRule"/>
</dbReference>
<evidence type="ECO:0000313" key="17">
    <source>
        <dbReference type="RefSeq" id="XP_006558169.2"/>
    </source>
</evidence>
<accession>A0A8B6YRC5</accession>
<dbReference type="GO" id="GO:0008104">
    <property type="term" value="P:intracellular protein localization"/>
    <property type="evidence" value="ECO:0007669"/>
    <property type="project" value="UniProtKB-ARBA"/>
</dbReference>
<dbReference type="SMART" id="SM00112">
    <property type="entry name" value="CA"/>
    <property type="match status" value="12"/>
</dbReference>
<name>A0A7M7GKE4_APIME</name>
<keyword evidence="8" id="KW-0325">Glycoprotein</keyword>
<feature type="domain" description="Cadherin" evidence="13">
    <location>
        <begin position="1079"/>
        <end position="1189"/>
    </location>
</feature>
<evidence type="ECO:0000259" key="13">
    <source>
        <dbReference type="PROSITE" id="PS50268"/>
    </source>
</evidence>
<evidence type="ECO:0000256" key="2">
    <source>
        <dbReference type="ARBA" id="ARBA00022692"/>
    </source>
</evidence>
<dbReference type="PANTHER" id="PTHR24028:SF310">
    <property type="entry name" value="NEURAL-CADHERIN-LIKE PROTEIN"/>
    <property type="match status" value="1"/>
</dbReference>
<feature type="compositionally biased region" description="Low complexity" evidence="10">
    <location>
        <begin position="1796"/>
        <end position="1811"/>
    </location>
</feature>
<dbReference type="GO" id="GO:0007163">
    <property type="term" value="P:establishment or maintenance of cell polarity"/>
    <property type="evidence" value="ECO:0007669"/>
    <property type="project" value="UniProtKB-ARBA"/>
</dbReference>
<keyword evidence="2 11" id="KW-0812">Transmembrane</keyword>
<keyword evidence="5 9" id="KW-0106">Calcium</keyword>
<dbReference type="PROSITE" id="PS50268">
    <property type="entry name" value="CADHERIN_2"/>
    <property type="match status" value="13"/>
</dbReference>
<dbReference type="KEGG" id="ame:413210"/>
<dbReference type="GeneID" id="413210"/>
<feature type="region of interest" description="Disordered" evidence="10">
    <location>
        <begin position="1796"/>
        <end position="1858"/>
    </location>
</feature>
<protein>
    <submittedName>
        <fullName evidence="16 17">Cadherin-89D isoform X1</fullName>
    </submittedName>
</protein>
<dbReference type="InterPro" id="IPR020894">
    <property type="entry name" value="Cadherin_CS"/>
</dbReference>
<dbReference type="InterPro" id="IPR015919">
    <property type="entry name" value="Cadherin-like_sf"/>
</dbReference>
<evidence type="ECO:0000256" key="6">
    <source>
        <dbReference type="ARBA" id="ARBA00022989"/>
    </source>
</evidence>
<feature type="domain" description="Cadherin" evidence="13">
    <location>
        <begin position="744"/>
        <end position="807"/>
    </location>
</feature>
<dbReference type="GO" id="GO:0001736">
    <property type="term" value="P:establishment of planar polarity"/>
    <property type="evidence" value="ECO:0007669"/>
    <property type="project" value="UniProtKB-ARBA"/>
</dbReference>
<evidence type="ECO:0000256" key="10">
    <source>
        <dbReference type="SAM" id="MobiDB-lite"/>
    </source>
</evidence>
<feature type="domain" description="Cadherin" evidence="13">
    <location>
        <begin position="36"/>
        <end position="146"/>
    </location>
</feature>
<dbReference type="SUPFAM" id="SSF49313">
    <property type="entry name" value="Cadherin-like"/>
    <property type="match status" value="12"/>
</dbReference>
<dbReference type="FunFam" id="2.60.40.60:FF:000092">
    <property type="entry name" value="Protocadherin 8"/>
    <property type="match status" value="1"/>
</dbReference>
<evidence type="ECO:0000256" key="7">
    <source>
        <dbReference type="ARBA" id="ARBA00023136"/>
    </source>
</evidence>
<feature type="region of interest" description="Disordered" evidence="10">
    <location>
        <begin position="1888"/>
        <end position="1908"/>
    </location>
</feature>
<feature type="chain" id="PRO_5044659372" evidence="12">
    <location>
        <begin position="30"/>
        <end position="1950"/>
    </location>
</feature>
<feature type="compositionally biased region" description="Basic and acidic residues" evidence="10">
    <location>
        <begin position="1816"/>
        <end position="1835"/>
    </location>
</feature>
<dbReference type="EnsemblMetazoa" id="XM_006558104">
    <property type="protein sequence ID" value="XP_006558167"/>
    <property type="gene ID" value="LOC413210"/>
</dbReference>
<feature type="domain" description="Cadherin" evidence="13">
    <location>
        <begin position="1320"/>
        <end position="1443"/>
    </location>
</feature>
<feature type="domain" description="Cadherin" evidence="13">
    <location>
        <begin position="375"/>
        <end position="487"/>
    </location>
</feature>
<accession>A0A8B6YUM8</accession>
<dbReference type="PRINTS" id="PR00205">
    <property type="entry name" value="CADHERIN"/>
</dbReference>
<sequence length="1950" mass="215593">MRGSGQTLVLWFALATFLTLFGRLHFAAGCQFFPIGEYLKFVRVPENLARGTEILSLEAHPRSHISIMPVDKDEDARFFAYKETNKTHVSLMLAQSLEDLVDTEVPRNLLKFRVVCDYSDGGDSLVTSHLSVTVYVEDINDHAPQFVDAPYHVTVDELTPVGVTIFRGIHAVDGDKPNTPNSDVHYAIVKGNEEGKFSLESGHRTALILREPVDYDNGDREFTLVIAATDRGTPARTTNTTVRITVLDNDDLDPKFTRDVYKAKIYEFYPMPEHPIFVRINFSTPIQATDRDRDIDAPIRYDIASGNERGFFHLDPKNATLYLKRAIDLDAERNLPSNTFTLQIHASQVDNPLRSGVARVEVEVLDLNDNLPEFEVDLYNISIVENLPNGFSVLQVIARDRDQGENGQFDYELVDPSGAFSVDARSGWLTVRDQSVLDRERRDRLRMRVVAVEKRPSVVAPRNGSSSSSSVDVDVTLLDANDNNPIFVPGNLYELVARSDSKVGTVLGQVHAVDDDLGPNGMVRYRLQKPGNSTARTPPFAVDEVTGTISVSESPILEGRHAIFVEAADQPANPSERRISLAVVTVDVFRSDGPESLEPDFVGAPYEFWVGANVPVGTSVGQIRLNDAVKTNDLIYDLLHSYEEGVPFAVEERSGTITVVEEIERFDRSIYDFEAIVTDERDLMLITNVSIHVVDPNDERGIFTRGTTTAPLVFHARENMAGAYIGQILPQNGTGSATPATRFFIVNQQDVPDISITEDGALYAPKGLDREARQNYSITVIAESQRGVGVFQVSVIVLDENDHAPEFTSPLYEGRITENSPPGTKVNLSIPITATDKDEGINQNFVFTLHGERSELFRIHPTTGLVYFEGIDDRTLDREARANYSFTIVAKDNGGLTSESRLRITVTDVNDNSPVFIRMIVLPEQGVRVSNEADTEASFEGNDVVADTADDTSGAGGDRAASGRRSPLLLVPENATIGAPIIRLLAEDRDEGTNAAITYSLVNETVSGDETVVESRLDTTNRRYFHLDPRSGEISVARGLTAETNVRFLALAKDPGGLFDNITVRIHVVDVNDHPPSFDKSWYTFDVAEGTYKGYTLGRVRAVDADHGRNANVTYELTTRDDSGVGNVSRIFEVGPGEGVIRVTGVLDRETVPVHRLLVTARDNGVPRLSSTVEVEVNVLDVNDNPPVFHDYDEIEKDENGDPLPVYHASVLENSPVGSRVIKVRADDTDFAGNGNGLILFDLNHPGKLEKQWFAIDSKEGVITVVGDLDYERQRSHRLVVTASDLGSPVSLTSTAAVIVAVSNEDDGEEGTTERAPTFKHRYYEVEVEENVEVPVLVARLELADDSDVRDEHVRYSIVADETKARQLFSIDPRNGSLYLTTGVDREVNDRYEAKVRVDRVKIGRGMPVMIYPVVGERLNGLAPNEARVVVRVKDVNDNAPRFKSRGRPILAAVPTTAHYGYEVVKVEAEDPDEGANAEIRYQILGREDAPRFAIDPLSGQVRSVASFGRDAGRVFGFDVKATDRRGAEDGRSSIANVFVYVLDDQKQVVMVVGRRPMDIEPQLENITAVLHNVTGFDVRVRKLEPHIEKNLIDTTSTDVYLYAIDPHLNVMIDMDTLHNVFNTKKTEIKRELDEYDVLDIAGSSPRQGNQRYLLSTLEVAVVMLGCVIFVGALVTALCVTCVRRSKRRRRREKTMFSTTSPIGFALADPSATLQKPPLFPTFVDGLHYDPEPFCADMPRRHSICDHGSNCARFHAMGGCSKHAGRTTAGTPKGLEASATSLHSSGQDSGIVARASCHCSHSSSPSSGESSNGYEDSLKSLQRRERGNEISRGIHDTSTTTTTSMVLGRRGAQTTRRRQRYNSFSNGESMYSHEMTLQREQRCCNVGTEKRRKKEGGGVAREHRRAHSEAENNITETVIHEHPGTEISLSSSLQNTSPLHGVTRSTHMLY</sequence>
<gene>
    <name evidence="16 17" type="primary">LOC413210</name>
</gene>
<feature type="domain" description="Cadherin" evidence="13">
    <location>
        <begin position="1203"/>
        <end position="1319"/>
    </location>
</feature>
<feature type="region of interest" description="Disordered" evidence="10">
    <location>
        <begin position="1928"/>
        <end position="1950"/>
    </location>
</feature>
<dbReference type="Gene3D" id="2.60.40.60">
    <property type="entry name" value="Cadherins"/>
    <property type="match status" value="13"/>
</dbReference>
<dbReference type="PANTHER" id="PTHR24028">
    <property type="entry name" value="CADHERIN-87A"/>
    <property type="match status" value="1"/>
</dbReference>
<accession>A0A7M7GP95</accession>
<reference evidence="14" key="1">
    <citation type="submission" date="2021-01" db="UniProtKB">
        <authorList>
            <consortium name="EnsemblMetazoa"/>
        </authorList>
    </citation>
    <scope>IDENTIFICATION</scope>
    <source>
        <strain evidence="14">DH4</strain>
    </source>
</reference>
<dbReference type="CDD" id="cd11304">
    <property type="entry name" value="Cadherin_repeat"/>
    <property type="match status" value="13"/>
</dbReference>
<dbReference type="FunFam" id="2.60.40.60:FF:000020">
    <property type="entry name" value="Dachsous cadherin-related 1b"/>
    <property type="match status" value="1"/>
</dbReference>
<keyword evidence="3 12" id="KW-0732">Signal</keyword>
<evidence type="ECO:0000313" key="14">
    <source>
        <dbReference type="EnsemblMetazoa" id="XP_006558169"/>
    </source>
</evidence>
<dbReference type="FunFam" id="2.60.40.60:FF:000266">
    <property type="entry name" value="Cadherin 23"/>
    <property type="match status" value="1"/>
</dbReference>
<keyword evidence="6 11" id="KW-1133">Transmembrane helix</keyword>
<feature type="domain" description="Cadherin" evidence="13">
    <location>
        <begin position="286"/>
        <end position="374"/>
    </location>
</feature>
<evidence type="ECO:0000313" key="16">
    <source>
        <dbReference type="RefSeq" id="XP_006558167.2"/>
    </source>
</evidence>
<keyword evidence="4" id="KW-0677">Repeat</keyword>
<feature type="domain" description="Cadherin" evidence="13">
    <location>
        <begin position="808"/>
        <end position="916"/>
    </location>
</feature>
<keyword evidence="15" id="KW-1185">Reference proteome</keyword>
<feature type="domain" description="Cadherin" evidence="13">
    <location>
        <begin position="489"/>
        <end position="601"/>
    </location>
</feature>
<reference evidence="16 17" key="2">
    <citation type="submission" date="2025-04" db="UniProtKB">
        <authorList>
            <consortium name="RefSeq"/>
        </authorList>
    </citation>
    <scope>IDENTIFICATION</scope>
    <source>
        <strain evidence="16 17">DH4</strain>
        <tissue evidence="16 17">Whole body</tissue>
    </source>
</reference>
<feature type="signal peptide" evidence="12">
    <location>
        <begin position="1"/>
        <end position="29"/>
    </location>
</feature>
<dbReference type="RefSeq" id="XP_006558169.2">
    <property type="nucleotide sequence ID" value="XM_006558106.3"/>
</dbReference>
<dbReference type="OrthoDB" id="6252479at2759"/>